<evidence type="ECO:0000313" key="10">
    <source>
        <dbReference type="RefSeq" id="XP_034242648.1"/>
    </source>
</evidence>
<dbReference type="PANTHER" id="PTHR13539">
    <property type="entry name" value="CALMODULIN-LYSINE N-METHYLTRANSFERASE"/>
    <property type="match status" value="1"/>
</dbReference>
<name>A0A6P8ZNN2_THRPL</name>
<evidence type="ECO:0000256" key="4">
    <source>
        <dbReference type="ARBA" id="ARBA00020594"/>
    </source>
</evidence>
<evidence type="ECO:0000256" key="6">
    <source>
        <dbReference type="ARBA" id="ARBA00022603"/>
    </source>
</evidence>
<proteinExistence type="predicted"/>
<dbReference type="GO" id="GO:0032259">
    <property type="term" value="P:methylation"/>
    <property type="evidence" value="ECO:0007669"/>
    <property type="project" value="UniProtKB-KW"/>
</dbReference>
<dbReference type="Gene3D" id="3.40.50.150">
    <property type="entry name" value="Vaccinia Virus protein VP39"/>
    <property type="match status" value="1"/>
</dbReference>
<dbReference type="Proteomes" id="UP000515158">
    <property type="component" value="Unplaced"/>
</dbReference>
<comment type="subcellular location">
    <subcellularLocation>
        <location evidence="2">Cytoplasm</location>
    </subcellularLocation>
    <subcellularLocation>
        <location evidence="1">Nucleus</location>
    </subcellularLocation>
</comment>
<dbReference type="PANTHER" id="PTHR13539:SF3">
    <property type="entry name" value="CALMODULIN-LYSINE N-METHYLTRANSFERASE"/>
    <property type="match status" value="1"/>
</dbReference>
<dbReference type="RefSeq" id="XP_034242649.1">
    <property type="nucleotide sequence ID" value="XM_034386758.1"/>
</dbReference>
<evidence type="ECO:0000256" key="2">
    <source>
        <dbReference type="ARBA" id="ARBA00004496"/>
    </source>
</evidence>
<dbReference type="GeneID" id="117646078"/>
<dbReference type="EC" id="2.1.1.60" evidence="3"/>
<keyword evidence="8" id="KW-0539">Nucleus</keyword>
<reference evidence="10 11" key="1">
    <citation type="submission" date="2025-04" db="UniProtKB">
        <authorList>
            <consortium name="RefSeq"/>
        </authorList>
    </citation>
    <scope>IDENTIFICATION</scope>
    <source>
        <tissue evidence="10 11">Total insect</tissue>
    </source>
</reference>
<dbReference type="RefSeq" id="XP_034242648.1">
    <property type="nucleotide sequence ID" value="XM_034386757.1"/>
</dbReference>
<dbReference type="GO" id="GO:0005737">
    <property type="term" value="C:cytoplasm"/>
    <property type="evidence" value="ECO:0007669"/>
    <property type="project" value="UniProtKB-SubCell"/>
</dbReference>
<evidence type="ECO:0000256" key="3">
    <source>
        <dbReference type="ARBA" id="ARBA00011914"/>
    </source>
</evidence>
<dbReference type="SUPFAM" id="SSF53335">
    <property type="entry name" value="S-adenosyl-L-methionine-dependent methyltransferases"/>
    <property type="match status" value="1"/>
</dbReference>
<evidence type="ECO:0000256" key="5">
    <source>
        <dbReference type="ARBA" id="ARBA00022490"/>
    </source>
</evidence>
<dbReference type="InterPro" id="IPR029063">
    <property type="entry name" value="SAM-dependent_MTases_sf"/>
</dbReference>
<evidence type="ECO:0000256" key="8">
    <source>
        <dbReference type="ARBA" id="ARBA00023242"/>
    </source>
</evidence>
<dbReference type="Pfam" id="PF10294">
    <property type="entry name" value="Methyltransf_16"/>
    <property type="match status" value="1"/>
</dbReference>
<dbReference type="GO" id="GO:0018025">
    <property type="term" value="F:calmodulin-lysine N-methyltransferase activity"/>
    <property type="evidence" value="ECO:0007669"/>
    <property type="project" value="UniProtKB-EC"/>
</dbReference>
<evidence type="ECO:0000313" key="9">
    <source>
        <dbReference type="Proteomes" id="UP000515158"/>
    </source>
</evidence>
<keyword evidence="5" id="KW-0963">Cytoplasm</keyword>
<keyword evidence="7" id="KW-0808">Transferase</keyword>
<dbReference type="AlphaFoldDB" id="A0A6P8ZNN2"/>
<dbReference type="InterPro" id="IPR025800">
    <property type="entry name" value="CaM-Lys-N-MeTrfase"/>
</dbReference>
<evidence type="ECO:0000256" key="7">
    <source>
        <dbReference type="ARBA" id="ARBA00022679"/>
    </source>
</evidence>
<dbReference type="InterPro" id="IPR019410">
    <property type="entry name" value="Methyltransf_16"/>
</dbReference>
<evidence type="ECO:0000256" key="1">
    <source>
        <dbReference type="ARBA" id="ARBA00004123"/>
    </source>
</evidence>
<dbReference type="GO" id="GO:0005634">
    <property type="term" value="C:nucleus"/>
    <property type="evidence" value="ECO:0007669"/>
    <property type="project" value="UniProtKB-SubCell"/>
</dbReference>
<evidence type="ECO:0000313" key="11">
    <source>
        <dbReference type="RefSeq" id="XP_034242649.1"/>
    </source>
</evidence>
<gene>
    <name evidence="10 11" type="primary">LOC117646078</name>
</gene>
<dbReference type="OrthoDB" id="191651at2759"/>
<organism evidence="11">
    <name type="scientific">Thrips palmi</name>
    <name type="common">Melon thrips</name>
    <dbReference type="NCBI Taxonomy" id="161013"/>
    <lineage>
        <taxon>Eukaryota</taxon>
        <taxon>Metazoa</taxon>
        <taxon>Ecdysozoa</taxon>
        <taxon>Arthropoda</taxon>
        <taxon>Hexapoda</taxon>
        <taxon>Insecta</taxon>
        <taxon>Pterygota</taxon>
        <taxon>Neoptera</taxon>
        <taxon>Paraneoptera</taxon>
        <taxon>Thysanoptera</taxon>
        <taxon>Terebrantia</taxon>
        <taxon>Thripoidea</taxon>
        <taxon>Thripidae</taxon>
        <taxon>Thrips</taxon>
    </lineage>
</organism>
<keyword evidence="9" id="KW-1185">Reference proteome</keyword>
<keyword evidence="6" id="KW-0489">Methyltransferase</keyword>
<accession>A0A6P8ZNN2</accession>
<protein>
    <recommendedName>
        <fullName evidence="4">Calmodulin-lysine N-methyltransferase</fullName>
        <ecNumber evidence="3">2.1.1.60</ecNumber>
    </recommendedName>
</protein>
<sequence length="336" mass="37685">MQSPDGSAPSSPALSDNCENNSPEEYHNVIARSRWRILAQALQKCEVVPTMPSSVRRFQSYGLVSALPLENLHEDSATWYEYRATIGQDLFSVLIRHPKRTFTATDLMGFNNTGNICVWPSEEVLAYYSLCNPNTFSNKSVLELGGGMSCLAGLMIGKYTSASKVLLTDGNVFSINNVHHILVKNGFGNSSRVSSSVLKWGKRANSKVEFLTEELQSKPASLKFDVIICADCLFFDDARQDLVQTIFDFIADDGIALLTAPRRADTLDKFYDKACNAGFICNLQEIYNDQIWDRHLHLKANHGESYNENIHYPLLLQLKKMSFYNSHQVDKSESVS</sequence>